<dbReference type="OrthoDB" id="1090376at2759"/>
<dbReference type="GO" id="GO:0046910">
    <property type="term" value="F:pectinesterase inhibitor activity"/>
    <property type="evidence" value="ECO:0007669"/>
    <property type="project" value="InterPro"/>
</dbReference>
<dbReference type="Gramene" id="Al_scaffold_0001_4456">
    <property type="protein sequence ID" value="Al_scaffold_0001_4456"/>
    <property type="gene ID" value="Al_scaffold_0001_4456"/>
</dbReference>
<dbReference type="Gene3D" id="1.20.140.40">
    <property type="entry name" value="Invertase/pectin methylesterase inhibitor family protein"/>
    <property type="match status" value="1"/>
</dbReference>
<dbReference type="EMBL" id="GL348713">
    <property type="protein sequence ID" value="EFH67856.1"/>
    <property type="molecule type" value="Genomic_DNA"/>
</dbReference>
<feature type="signal peptide" evidence="4">
    <location>
        <begin position="1"/>
        <end position="26"/>
    </location>
</feature>
<dbReference type="InterPro" id="IPR035513">
    <property type="entry name" value="Invertase/methylesterase_inhib"/>
</dbReference>
<name>D7KGT5_ARALL</name>
<gene>
    <name evidence="6" type="ORF">ARALYDRAFT_682133</name>
</gene>
<dbReference type="InterPro" id="IPR052421">
    <property type="entry name" value="PCW_Enzyme_Inhibitor"/>
</dbReference>
<keyword evidence="2" id="KW-1015">Disulfide bond</keyword>
<evidence type="ECO:0000256" key="1">
    <source>
        <dbReference type="ARBA" id="ARBA00022729"/>
    </source>
</evidence>
<organism evidence="7">
    <name type="scientific">Arabidopsis lyrata subsp. lyrata</name>
    <name type="common">Lyre-leaved rock-cress</name>
    <dbReference type="NCBI Taxonomy" id="81972"/>
    <lineage>
        <taxon>Eukaryota</taxon>
        <taxon>Viridiplantae</taxon>
        <taxon>Streptophyta</taxon>
        <taxon>Embryophyta</taxon>
        <taxon>Tracheophyta</taxon>
        <taxon>Spermatophyta</taxon>
        <taxon>Magnoliopsida</taxon>
        <taxon>eudicotyledons</taxon>
        <taxon>Gunneridae</taxon>
        <taxon>Pentapetalae</taxon>
        <taxon>rosids</taxon>
        <taxon>malvids</taxon>
        <taxon>Brassicales</taxon>
        <taxon>Brassicaceae</taxon>
        <taxon>Camelineae</taxon>
        <taxon>Arabidopsis</taxon>
    </lineage>
</organism>
<feature type="chain" id="PRO_5003100530" evidence="4">
    <location>
        <begin position="27"/>
        <end position="185"/>
    </location>
</feature>
<keyword evidence="1 4" id="KW-0732">Signal</keyword>
<dbReference type="SMART" id="SM00856">
    <property type="entry name" value="PMEI"/>
    <property type="match status" value="1"/>
</dbReference>
<dbReference type="PANTHER" id="PTHR36710:SF17">
    <property type="entry name" value="PLANT INVERTASE_PECTIN METHYLESTERASE INHIBITOR SUPERFAMILY PROTEIN"/>
    <property type="match status" value="1"/>
</dbReference>
<reference evidence="7" key="1">
    <citation type="journal article" date="2011" name="Nat. Genet.">
        <title>The Arabidopsis lyrata genome sequence and the basis of rapid genome size change.</title>
        <authorList>
            <person name="Hu T.T."/>
            <person name="Pattyn P."/>
            <person name="Bakker E.G."/>
            <person name="Cao J."/>
            <person name="Cheng J.-F."/>
            <person name="Clark R.M."/>
            <person name="Fahlgren N."/>
            <person name="Fawcett J.A."/>
            <person name="Grimwood J."/>
            <person name="Gundlach H."/>
            <person name="Haberer G."/>
            <person name="Hollister J.D."/>
            <person name="Ossowski S."/>
            <person name="Ottilar R.P."/>
            <person name="Salamov A.A."/>
            <person name="Schneeberger K."/>
            <person name="Spannagl M."/>
            <person name="Wang X."/>
            <person name="Yang L."/>
            <person name="Nasrallah M.E."/>
            <person name="Bergelson J."/>
            <person name="Carrington J.C."/>
            <person name="Gaut B.S."/>
            <person name="Schmutz J."/>
            <person name="Mayer K.F.X."/>
            <person name="Van de Peer Y."/>
            <person name="Grigoriev I.V."/>
            <person name="Nordborg M."/>
            <person name="Weigel D."/>
            <person name="Guo Y.-L."/>
        </authorList>
    </citation>
    <scope>NUCLEOTIDE SEQUENCE [LARGE SCALE GENOMIC DNA]</scope>
    <source>
        <strain evidence="7">cv. MN47</strain>
    </source>
</reference>
<evidence type="ECO:0000313" key="7">
    <source>
        <dbReference type="Proteomes" id="UP000008694"/>
    </source>
</evidence>
<feature type="domain" description="Pectinesterase inhibitor" evidence="5">
    <location>
        <begin position="32"/>
        <end position="176"/>
    </location>
</feature>
<evidence type="ECO:0000259" key="5">
    <source>
        <dbReference type="SMART" id="SM00856"/>
    </source>
</evidence>
<dbReference type="HOGENOM" id="CLU_123543_2_0_1"/>
<dbReference type="Proteomes" id="UP000008694">
    <property type="component" value="Unassembled WGS sequence"/>
</dbReference>
<dbReference type="FunFam" id="1.20.140.40:FF:000008">
    <property type="entry name" value="Invertase/pectin methylesterase inhibitor family protein"/>
    <property type="match status" value="1"/>
</dbReference>
<keyword evidence="7" id="KW-1185">Reference proteome</keyword>
<dbReference type="STRING" id="81972.D7KGT5"/>
<sequence>MVAYVAKNFSSACLVVLLFFVVSSYARFSTMVTKDEIHFICTQQDINSSLCFEILKPNPEITRLDFSGLFKFLLNYQARNISDTLKQFKLSGGYTRDIESKYSVCIEVYEDALANRDKALKYLAAKDYASVNSMVSATMTNMSTCTDDLSTMKPIPKLFITKSNVIADLSNIIFVILEHCIRKKN</sequence>
<dbReference type="Pfam" id="PF04043">
    <property type="entry name" value="PMEI"/>
    <property type="match status" value="1"/>
</dbReference>
<dbReference type="PANTHER" id="PTHR36710">
    <property type="entry name" value="PECTINESTERASE INHIBITOR-LIKE"/>
    <property type="match status" value="1"/>
</dbReference>
<evidence type="ECO:0000256" key="4">
    <source>
        <dbReference type="SAM" id="SignalP"/>
    </source>
</evidence>
<evidence type="ECO:0000313" key="6">
    <source>
        <dbReference type="EMBL" id="EFH67856.1"/>
    </source>
</evidence>
<comment type="similarity">
    <text evidence="3">Belongs to the PMEI family.</text>
</comment>
<dbReference type="AlphaFoldDB" id="D7KGT5"/>
<dbReference type="NCBIfam" id="TIGR01614">
    <property type="entry name" value="PME_inhib"/>
    <property type="match status" value="1"/>
</dbReference>
<protein>
    <submittedName>
        <fullName evidence="6">Predicted protein</fullName>
    </submittedName>
</protein>
<accession>D7KGT5</accession>
<dbReference type="SUPFAM" id="SSF101148">
    <property type="entry name" value="Plant invertase/pectin methylesterase inhibitor"/>
    <property type="match status" value="1"/>
</dbReference>
<dbReference type="InterPro" id="IPR006501">
    <property type="entry name" value="Pectinesterase_inhib_dom"/>
</dbReference>
<dbReference type="KEGG" id="aly:9330340"/>
<dbReference type="CDD" id="cd15797">
    <property type="entry name" value="PMEI"/>
    <property type="match status" value="1"/>
</dbReference>
<dbReference type="InterPro" id="IPR034086">
    <property type="entry name" value="PMEI_plant"/>
</dbReference>
<evidence type="ECO:0000256" key="2">
    <source>
        <dbReference type="ARBA" id="ARBA00023157"/>
    </source>
</evidence>
<proteinExistence type="inferred from homology"/>
<evidence type="ECO:0000256" key="3">
    <source>
        <dbReference type="ARBA" id="ARBA00038471"/>
    </source>
</evidence>